<dbReference type="InterPro" id="IPR036600">
    <property type="entry name" value="PAH_sf"/>
</dbReference>
<evidence type="ECO:0000256" key="2">
    <source>
        <dbReference type="ARBA" id="ARBA00022491"/>
    </source>
</evidence>
<evidence type="ECO:0000256" key="1">
    <source>
        <dbReference type="ARBA" id="ARBA00004123"/>
    </source>
</evidence>
<name>A0AAP0PN35_9MAGN</name>
<dbReference type="GO" id="GO:0000785">
    <property type="term" value="C:chromatin"/>
    <property type="evidence" value="ECO:0007669"/>
    <property type="project" value="TreeGrafter"/>
</dbReference>
<evidence type="ECO:0000313" key="4">
    <source>
        <dbReference type="EMBL" id="KAK9146831.1"/>
    </source>
</evidence>
<keyword evidence="2" id="KW-0678">Repressor</keyword>
<keyword evidence="5" id="KW-1185">Reference proteome</keyword>
<dbReference type="InterPro" id="IPR003822">
    <property type="entry name" value="PAH"/>
</dbReference>
<protein>
    <submittedName>
        <fullName evidence="4">Uncharacterized protein</fullName>
    </submittedName>
</protein>
<dbReference type="PANTHER" id="PTHR12346:SF0">
    <property type="entry name" value="SIN3A, ISOFORM G"/>
    <property type="match status" value="1"/>
</dbReference>
<keyword evidence="3" id="KW-0539">Nucleus</keyword>
<dbReference type="GO" id="GO:0000122">
    <property type="term" value="P:negative regulation of transcription by RNA polymerase II"/>
    <property type="evidence" value="ECO:0007669"/>
    <property type="project" value="TreeGrafter"/>
</dbReference>
<accession>A0AAP0PN35</accession>
<sequence>MKKPFSTSVTFIPPSGLHKSNNLLERYLYPTDRPSSFTIKTFCIECSIKALTLSPKQIWSTIDSFGVLARVKDLFKEHRDLILGFNDILPKGYEIPLDDEDNDLRKKLNMLRLNKFADEDTKEVSCSTYDVYYETIVGGSSWLLGLVRPT</sequence>
<dbReference type="GO" id="GO:0000118">
    <property type="term" value="C:histone deacetylase complex"/>
    <property type="evidence" value="ECO:0007669"/>
    <property type="project" value="TreeGrafter"/>
</dbReference>
<comment type="subcellular location">
    <subcellularLocation>
        <location evidence="1">Nucleus</location>
    </subcellularLocation>
</comment>
<comment type="caution">
    <text evidence="4">The sequence shown here is derived from an EMBL/GenBank/DDBJ whole genome shotgun (WGS) entry which is preliminary data.</text>
</comment>
<dbReference type="EMBL" id="JBBNAE010000002">
    <property type="protein sequence ID" value="KAK9146831.1"/>
    <property type="molecule type" value="Genomic_DNA"/>
</dbReference>
<dbReference type="InterPro" id="IPR039774">
    <property type="entry name" value="Sin3-like"/>
</dbReference>
<dbReference type="AlphaFoldDB" id="A0AAP0PN35"/>
<dbReference type="Pfam" id="PF02671">
    <property type="entry name" value="PAH"/>
    <property type="match status" value="1"/>
</dbReference>
<dbReference type="SUPFAM" id="SSF47762">
    <property type="entry name" value="PAH2 domain"/>
    <property type="match status" value="1"/>
</dbReference>
<proteinExistence type="predicted"/>
<organism evidence="4 5">
    <name type="scientific">Stephania japonica</name>
    <dbReference type="NCBI Taxonomy" id="461633"/>
    <lineage>
        <taxon>Eukaryota</taxon>
        <taxon>Viridiplantae</taxon>
        <taxon>Streptophyta</taxon>
        <taxon>Embryophyta</taxon>
        <taxon>Tracheophyta</taxon>
        <taxon>Spermatophyta</taxon>
        <taxon>Magnoliopsida</taxon>
        <taxon>Ranunculales</taxon>
        <taxon>Menispermaceae</taxon>
        <taxon>Menispermoideae</taxon>
        <taxon>Cissampelideae</taxon>
        <taxon>Stephania</taxon>
    </lineage>
</organism>
<reference evidence="4 5" key="1">
    <citation type="submission" date="2024-01" db="EMBL/GenBank/DDBJ databases">
        <title>Genome assemblies of Stephania.</title>
        <authorList>
            <person name="Yang L."/>
        </authorList>
    </citation>
    <scope>NUCLEOTIDE SEQUENCE [LARGE SCALE GENOMIC DNA]</scope>
    <source>
        <strain evidence="4">QJT</strain>
        <tissue evidence="4">Leaf</tissue>
    </source>
</reference>
<dbReference type="Proteomes" id="UP001417504">
    <property type="component" value="Unassembled WGS sequence"/>
</dbReference>
<evidence type="ECO:0000313" key="5">
    <source>
        <dbReference type="Proteomes" id="UP001417504"/>
    </source>
</evidence>
<dbReference type="PANTHER" id="PTHR12346">
    <property type="entry name" value="SIN3B-RELATED"/>
    <property type="match status" value="1"/>
</dbReference>
<dbReference type="Gene3D" id="1.20.1160.11">
    <property type="entry name" value="Paired amphipathic helix"/>
    <property type="match status" value="1"/>
</dbReference>
<dbReference type="GO" id="GO:0003714">
    <property type="term" value="F:transcription corepressor activity"/>
    <property type="evidence" value="ECO:0007669"/>
    <property type="project" value="InterPro"/>
</dbReference>
<gene>
    <name evidence="4" type="ORF">Sjap_006734</name>
</gene>
<evidence type="ECO:0000256" key="3">
    <source>
        <dbReference type="ARBA" id="ARBA00023242"/>
    </source>
</evidence>